<accession>A0A133XM80</accession>
<evidence type="ECO:0000313" key="2">
    <source>
        <dbReference type="EMBL" id="KXB32045.1"/>
    </source>
</evidence>
<keyword evidence="3" id="KW-1185">Reference proteome</keyword>
<dbReference type="EMBL" id="LODL01000007">
    <property type="protein sequence ID" value="KXB32045.1"/>
    <property type="molecule type" value="Genomic_DNA"/>
</dbReference>
<feature type="compositionally biased region" description="Low complexity" evidence="1">
    <location>
        <begin position="194"/>
        <end position="203"/>
    </location>
</feature>
<dbReference type="Proteomes" id="UP000070186">
    <property type="component" value="Unassembled WGS sequence"/>
</dbReference>
<dbReference type="RefSeq" id="WP_066880429.1">
    <property type="nucleotide sequence ID" value="NZ_LODL01000007.1"/>
</dbReference>
<feature type="region of interest" description="Disordered" evidence="1">
    <location>
        <begin position="194"/>
        <end position="221"/>
    </location>
</feature>
<evidence type="ECO:0000313" key="3">
    <source>
        <dbReference type="Proteomes" id="UP000070186"/>
    </source>
</evidence>
<organism evidence="2 3">
    <name type="scientific">Dechloromonas denitrificans</name>
    <dbReference type="NCBI Taxonomy" id="281362"/>
    <lineage>
        <taxon>Bacteria</taxon>
        <taxon>Pseudomonadati</taxon>
        <taxon>Pseudomonadota</taxon>
        <taxon>Betaproteobacteria</taxon>
        <taxon>Rhodocyclales</taxon>
        <taxon>Azonexaceae</taxon>
        <taxon>Dechloromonas</taxon>
    </lineage>
</organism>
<evidence type="ECO:0000256" key="1">
    <source>
        <dbReference type="SAM" id="MobiDB-lite"/>
    </source>
</evidence>
<proteinExistence type="predicted"/>
<dbReference type="AlphaFoldDB" id="A0A133XM80"/>
<protein>
    <submittedName>
        <fullName evidence="2">Uncharacterized protein</fullName>
    </submittedName>
</protein>
<comment type="caution">
    <text evidence="2">The sequence shown here is derived from an EMBL/GenBank/DDBJ whole genome shotgun (WGS) entry which is preliminary data.</text>
</comment>
<gene>
    <name evidence="2" type="ORF">AT959_02995</name>
</gene>
<reference evidence="2 3" key="1">
    <citation type="submission" date="2015-12" db="EMBL/GenBank/DDBJ databases">
        <title>Nitrous oxide reduction kinetics distinguish bacteria harboring typical versus atypical NosZ.</title>
        <authorList>
            <person name="Yoon S."/>
            <person name="Nissen S."/>
            <person name="Park D."/>
            <person name="Sanford R.A."/>
            <person name="Loeffler F.E."/>
        </authorList>
    </citation>
    <scope>NUCLEOTIDE SEQUENCE [LARGE SCALE GENOMIC DNA]</scope>
    <source>
        <strain evidence="2 3">ATCC BAA-841</strain>
    </source>
</reference>
<sequence length="258" mass="27785">MNKLITQLQRLYFLPDQPGLGQSPEDDGSNLPFQPVSADGTVRTLSIRFARPGDWEVLAQLYQALREELDLPAPAISVSGDKGFRLWLSLAQPIPVAQARHFLAELRRRYLADLPPASLELVPGAEPATIDLAPALNTATGKWSAFIDPSLGSMFSDESGLEMAPNMDRQADLLASLKSIDAAAFRHGLALLAADEPSPAPDDSPQRPADKHSTLTVGSNYSDPKSFLLAVMNDPSASAGQRIKAAKALLPYFAGKRD</sequence>
<name>A0A133XM80_9RHOO</name>
<feature type="compositionally biased region" description="Basic and acidic residues" evidence="1">
    <location>
        <begin position="204"/>
        <end position="213"/>
    </location>
</feature>